<dbReference type="RefSeq" id="WP_173830280.1">
    <property type="nucleotide sequence ID" value="NZ_JAAITQ010000030.1"/>
</dbReference>
<sequence>MGQPSSKDVGKRAIYNYHVNEQIENKKVSMEIVENWYPQSYHQKEIFILSKIRKLCNGFDGTDIKVSDQELPLLFMTAEWNTTKDGKYIQNRNQILRRAISRFDDFEYQGYITGTYGCFQFTFSGMKKLEDLVIMKPDINQNIEQVIEEIRKENEKSSARYEELISVLQDIKNTPKNYGEYISDLANIATIGSIIPSAVPKVGKLLGRLISVL</sequence>
<dbReference type="EMBL" id="JAAITQ010000030">
    <property type="protein sequence ID" value="NSE17393.1"/>
    <property type="molecule type" value="Genomic_DNA"/>
</dbReference>
<evidence type="ECO:0000313" key="3">
    <source>
        <dbReference type="Proteomes" id="UP000768180"/>
    </source>
</evidence>
<dbReference type="Proteomes" id="UP000768180">
    <property type="component" value="Unassembled WGS sequence"/>
</dbReference>
<gene>
    <name evidence="2" type="ORF">G5B05_13500</name>
</gene>
<organism evidence="2 3">
    <name type="scientific">Fusicatenibacter saccharivorans</name>
    <dbReference type="NCBI Taxonomy" id="1150298"/>
    <lineage>
        <taxon>Bacteria</taxon>
        <taxon>Bacillati</taxon>
        <taxon>Bacillota</taxon>
        <taxon>Clostridia</taxon>
        <taxon>Lachnospirales</taxon>
        <taxon>Lachnospiraceae</taxon>
        <taxon>Fusicatenibacter</taxon>
    </lineage>
</organism>
<feature type="coiled-coil region" evidence="1">
    <location>
        <begin position="136"/>
        <end position="167"/>
    </location>
</feature>
<proteinExistence type="predicted"/>
<keyword evidence="3" id="KW-1185">Reference proteome</keyword>
<protein>
    <submittedName>
        <fullName evidence="2">Uncharacterized protein</fullName>
    </submittedName>
</protein>
<keyword evidence="1" id="KW-0175">Coiled coil</keyword>
<accession>A0ABX2GGQ4</accession>
<reference evidence="2 3" key="1">
    <citation type="journal article" date="2020" name="Cell Host Microbe">
        <title>Functional and Genomic Variation between Human-Derived Isolates of Lachnospiraceae Reveals Inter- and Intra-Species Diversity.</title>
        <authorList>
            <person name="Sorbara M.T."/>
            <person name="Littmann E.R."/>
            <person name="Fontana E."/>
            <person name="Moody T.U."/>
            <person name="Kohout C.E."/>
            <person name="Gjonbalaj M."/>
            <person name="Eaton V."/>
            <person name="Seok R."/>
            <person name="Leiner I.M."/>
            <person name="Pamer E.G."/>
        </authorList>
    </citation>
    <scope>NUCLEOTIDE SEQUENCE [LARGE SCALE GENOMIC DNA]</scope>
    <source>
        <strain evidence="2 3">MSK.14.54</strain>
    </source>
</reference>
<name>A0ABX2GGQ4_9FIRM</name>
<evidence type="ECO:0000256" key="1">
    <source>
        <dbReference type="SAM" id="Coils"/>
    </source>
</evidence>
<evidence type="ECO:0000313" key="2">
    <source>
        <dbReference type="EMBL" id="NSE17393.1"/>
    </source>
</evidence>
<comment type="caution">
    <text evidence="2">The sequence shown here is derived from an EMBL/GenBank/DDBJ whole genome shotgun (WGS) entry which is preliminary data.</text>
</comment>